<evidence type="ECO:0000256" key="5">
    <source>
        <dbReference type="ARBA" id="ARBA00023235"/>
    </source>
</evidence>
<comment type="similarity">
    <text evidence="7">Belongs to the aspartate/glutamate racemases family.</text>
</comment>
<feature type="binding site" evidence="7">
    <location>
        <begin position="42"/>
        <end position="43"/>
    </location>
    <ligand>
        <name>substrate</name>
    </ligand>
</feature>
<dbReference type="GO" id="GO:0009252">
    <property type="term" value="P:peptidoglycan biosynthetic process"/>
    <property type="evidence" value="ECO:0007669"/>
    <property type="project" value="UniProtKB-UniRule"/>
</dbReference>
<dbReference type="PANTHER" id="PTHR21198">
    <property type="entry name" value="GLUTAMATE RACEMASE"/>
    <property type="match status" value="1"/>
</dbReference>
<sequence length="272" mass="28901">MNNAPIGIFDSGLGGLTVARAVIDNLPDEDIIYLGDTAHTPYGPRPIAEVRELTIAGLDALVARGVKMLVVACNTGTAAALSDAHERYWIRQGIPVVEVISPAAGEAATQTRNGKVGVIGTTATVESGAYLRALQAVPGLEVFQQACPRFVEFVENGVTTGDELLAVAQRYLDPLIDYGVDTVILGCTHYPLLTGAISYVLGPQVNLVASSEATAKTVYSKLMELNLLHDPRPAGQVADYQFLATEDSPRFSALARRFLGPEVQHISTVNTV</sequence>
<dbReference type="KEGG" id="sapp:SAC06_07935"/>
<dbReference type="PANTHER" id="PTHR21198:SF2">
    <property type="entry name" value="GLUTAMATE RACEMASE"/>
    <property type="match status" value="1"/>
</dbReference>
<dbReference type="Gene3D" id="3.40.50.1860">
    <property type="match status" value="2"/>
</dbReference>
<comment type="catalytic activity">
    <reaction evidence="1 7">
        <text>L-glutamate = D-glutamate</text>
        <dbReference type="Rhea" id="RHEA:12813"/>
        <dbReference type="ChEBI" id="CHEBI:29985"/>
        <dbReference type="ChEBI" id="CHEBI:29986"/>
        <dbReference type="EC" id="5.1.1.3"/>
    </reaction>
</comment>
<feature type="binding site" evidence="7">
    <location>
        <begin position="74"/>
        <end position="75"/>
    </location>
    <ligand>
        <name>substrate</name>
    </ligand>
</feature>
<gene>
    <name evidence="7 8" type="primary">murI</name>
    <name evidence="8" type="ORF">SAC06_07935</name>
</gene>
<dbReference type="FunFam" id="3.40.50.1860:FF:000001">
    <property type="entry name" value="Glutamate racemase"/>
    <property type="match status" value="1"/>
</dbReference>
<keyword evidence="4 7" id="KW-0573">Peptidoglycan synthesis</keyword>
<dbReference type="HAMAP" id="MF_00258">
    <property type="entry name" value="Glu_racemase"/>
    <property type="match status" value="1"/>
</dbReference>
<accession>A0AAU7V5N2</accession>
<evidence type="ECO:0000256" key="4">
    <source>
        <dbReference type="ARBA" id="ARBA00022984"/>
    </source>
</evidence>
<dbReference type="Pfam" id="PF01177">
    <property type="entry name" value="Asp_Glu_race"/>
    <property type="match status" value="1"/>
</dbReference>
<feature type="active site" description="Proton donor/acceptor" evidence="7">
    <location>
        <position position="73"/>
    </location>
</feature>
<dbReference type="InterPro" id="IPR033134">
    <property type="entry name" value="Asp/Glu_racemase_AS_2"/>
</dbReference>
<evidence type="ECO:0000313" key="8">
    <source>
        <dbReference type="EMBL" id="XBW07565.1"/>
    </source>
</evidence>
<dbReference type="SUPFAM" id="SSF53681">
    <property type="entry name" value="Aspartate/glutamate racemase"/>
    <property type="match status" value="2"/>
</dbReference>
<reference evidence="8" key="1">
    <citation type="submission" date="2023-11" db="EMBL/GenBank/DDBJ databases">
        <title>Scrofimicrobium hongkongense sp. nov., isolated from a patient with peritonitis.</title>
        <authorList>
            <person name="Lao H.Y."/>
            <person name="Wong A.Y.P."/>
            <person name="Ng T.L."/>
            <person name="Wong R.Y.L."/>
            <person name="Yau M.C.Y."/>
            <person name="Lam J.Y.W."/>
            <person name="Siu G.K.H."/>
        </authorList>
    </citation>
    <scope>NUCLEOTIDE SEQUENCE</scope>
    <source>
        <strain evidence="8">R131</strain>
    </source>
</reference>
<name>A0AAU7V5N2_9ACTO</name>
<feature type="binding site" evidence="7">
    <location>
        <begin position="188"/>
        <end position="189"/>
    </location>
    <ligand>
        <name>substrate</name>
    </ligand>
</feature>
<dbReference type="RefSeq" id="WP_350257770.1">
    <property type="nucleotide sequence ID" value="NZ_CP138335.1"/>
</dbReference>
<dbReference type="InterPro" id="IPR015942">
    <property type="entry name" value="Asp/Glu/hydantoin_racemase"/>
</dbReference>
<keyword evidence="3 7" id="KW-0133">Cell shape</keyword>
<dbReference type="AlphaFoldDB" id="A0AAU7V5N2"/>
<proteinExistence type="inferred from homology"/>
<dbReference type="GO" id="GO:0008881">
    <property type="term" value="F:glutamate racemase activity"/>
    <property type="evidence" value="ECO:0007669"/>
    <property type="project" value="UniProtKB-UniRule"/>
</dbReference>
<dbReference type="InterPro" id="IPR001920">
    <property type="entry name" value="Asp/Glu_race"/>
</dbReference>
<dbReference type="EC" id="5.1.1.3" evidence="2 7"/>
<protein>
    <recommendedName>
        <fullName evidence="2 7">Glutamate racemase</fullName>
        <ecNumber evidence="2 7">5.1.1.3</ecNumber>
    </recommendedName>
</protein>
<dbReference type="GO" id="GO:0071555">
    <property type="term" value="P:cell wall organization"/>
    <property type="evidence" value="ECO:0007669"/>
    <property type="project" value="UniProtKB-KW"/>
</dbReference>
<keyword evidence="6 7" id="KW-0961">Cell wall biogenesis/degradation</keyword>
<dbReference type="PROSITE" id="PS00924">
    <property type="entry name" value="ASP_GLU_RACEMASE_2"/>
    <property type="match status" value="1"/>
</dbReference>
<dbReference type="EMBL" id="CP138335">
    <property type="protein sequence ID" value="XBW07565.1"/>
    <property type="molecule type" value="Genomic_DNA"/>
</dbReference>
<evidence type="ECO:0000256" key="2">
    <source>
        <dbReference type="ARBA" id="ARBA00013090"/>
    </source>
</evidence>
<keyword evidence="5 7" id="KW-0413">Isomerase</keyword>
<dbReference type="InterPro" id="IPR004391">
    <property type="entry name" value="Glu_race"/>
</dbReference>
<feature type="binding site" evidence="7">
    <location>
        <begin position="10"/>
        <end position="11"/>
    </location>
    <ligand>
        <name>substrate</name>
    </ligand>
</feature>
<evidence type="ECO:0000256" key="3">
    <source>
        <dbReference type="ARBA" id="ARBA00022960"/>
    </source>
</evidence>
<organism evidence="8">
    <name type="scientific">Scrofimicrobium appendicitidis</name>
    <dbReference type="NCBI Taxonomy" id="3079930"/>
    <lineage>
        <taxon>Bacteria</taxon>
        <taxon>Bacillati</taxon>
        <taxon>Actinomycetota</taxon>
        <taxon>Actinomycetes</taxon>
        <taxon>Actinomycetales</taxon>
        <taxon>Actinomycetaceae</taxon>
        <taxon>Scrofimicrobium</taxon>
    </lineage>
</organism>
<dbReference type="GO" id="GO:0008360">
    <property type="term" value="P:regulation of cell shape"/>
    <property type="evidence" value="ECO:0007669"/>
    <property type="project" value="UniProtKB-KW"/>
</dbReference>
<comment type="function">
    <text evidence="7">Provides the (R)-glutamate required for cell wall biosynthesis.</text>
</comment>
<dbReference type="NCBIfam" id="TIGR00067">
    <property type="entry name" value="glut_race"/>
    <property type="match status" value="1"/>
</dbReference>
<evidence type="ECO:0000256" key="1">
    <source>
        <dbReference type="ARBA" id="ARBA00001602"/>
    </source>
</evidence>
<comment type="pathway">
    <text evidence="7">Cell wall biogenesis; peptidoglycan biosynthesis.</text>
</comment>
<evidence type="ECO:0000256" key="6">
    <source>
        <dbReference type="ARBA" id="ARBA00023316"/>
    </source>
</evidence>
<evidence type="ECO:0000256" key="7">
    <source>
        <dbReference type="HAMAP-Rule" id="MF_00258"/>
    </source>
</evidence>
<feature type="active site" description="Proton donor/acceptor" evidence="7">
    <location>
        <position position="187"/>
    </location>
</feature>